<dbReference type="GO" id="GO:0005506">
    <property type="term" value="F:iron ion binding"/>
    <property type="evidence" value="ECO:0007669"/>
    <property type="project" value="InterPro"/>
</dbReference>
<reference evidence="2" key="1">
    <citation type="submission" date="2017-12" db="EMBL/GenBank/DDBJ databases">
        <title>High-resolution comparative analysis of great ape genomes.</title>
        <authorList>
            <person name="Pollen A."/>
            <person name="Hastie A."/>
            <person name="Hormozdiari F."/>
            <person name="Dougherty M."/>
            <person name="Liu R."/>
            <person name="Chaisson M."/>
            <person name="Hoppe E."/>
            <person name="Hill C."/>
            <person name="Pang A."/>
            <person name="Hillier L."/>
            <person name="Baker C."/>
            <person name="Armstrong J."/>
            <person name="Shendure J."/>
            <person name="Paten B."/>
            <person name="Wilson R."/>
            <person name="Chao H."/>
            <person name="Schneider V."/>
            <person name="Ventura M."/>
            <person name="Kronenberg Z."/>
            <person name="Murali S."/>
            <person name="Gordon D."/>
            <person name="Cantsilieris S."/>
            <person name="Munson K."/>
            <person name="Nelson B."/>
            <person name="Raja A."/>
            <person name="Underwood J."/>
            <person name="Diekhans M."/>
            <person name="Fiddes I."/>
            <person name="Haussler D."/>
            <person name="Eichler E."/>
        </authorList>
    </citation>
    <scope>NUCLEOTIDE SEQUENCE [LARGE SCALE GENOMIC DNA]</scope>
    <source>
        <strain evidence="2">Susie</strain>
    </source>
</reference>
<gene>
    <name evidence="2" type="ORF">CR201_G0038017</name>
</gene>
<dbReference type="SUPFAM" id="SSF48264">
    <property type="entry name" value="Cytochrome P450"/>
    <property type="match status" value="1"/>
</dbReference>
<organism evidence="2">
    <name type="scientific">Pongo abelii</name>
    <name type="common">Sumatran orangutan</name>
    <name type="synonym">Pongo pygmaeus abelii</name>
    <dbReference type="NCBI Taxonomy" id="9601"/>
    <lineage>
        <taxon>Eukaryota</taxon>
        <taxon>Metazoa</taxon>
        <taxon>Chordata</taxon>
        <taxon>Craniata</taxon>
        <taxon>Vertebrata</taxon>
        <taxon>Euteleostomi</taxon>
        <taxon>Mammalia</taxon>
        <taxon>Eutheria</taxon>
        <taxon>Euarchontoglires</taxon>
        <taxon>Primates</taxon>
        <taxon>Haplorrhini</taxon>
        <taxon>Catarrhini</taxon>
        <taxon>Hominidae</taxon>
        <taxon>Pongo</taxon>
    </lineage>
</organism>
<dbReference type="InterPro" id="IPR036396">
    <property type="entry name" value="Cyt_P450_sf"/>
</dbReference>
<dbReference type="AlphaFoldDB" id="A0A2J8Y5H1"/>
<comment type="caution">
    <text evidence="2">The sequence shown here is derived from an EMBL/GenBank/DDBJ whole genome shotgun (WGS) entry which is preliminary data.</text>
</comment>
<dbReference type="GO" id="GO:0004497">
    <property type="term" value="F:monooxygenase activity"/>
    <property type="evidence" value="ECO:0007669"/>
    <property type="project" value="InterPro"/>
</dbReference>
<name>A0A2J8Y5H1_PONAB</name>
<dbReference type="EMBL" id="NDHI03003280">
    <property type="protein sequence ID" value="PNJ89526.1"/>
    <property type="molecule type" value="Genomic_DNA"/>
</dbReference>
<feature type="chain" id="PRO_5014360300" evidence="1">
    <location>
        <begin position="26"/>
        <end position="99"/>
    </location>
</feature>
<evidence type="ECO:0000313" key="2">
    <source>
        <dbReference type="EMBL" id="PNJ89526.1"/>
    </source>
</evidence>
<accession>A0A2J8Y5H1</accession>
<protein>
    <submittedName>
        <fullName evidence="2">CYP2C8 isoform 10</fullName>
    </submittedName>
</protein>
<dbReference type="GO" id="GO:0020037">
    <property type="term" value="F:heme binding"/>
    <property type="evidence" value="ECO:0007669"/>
    <property type="project" value="InterPro"/>
</dbReference>
<feature type="signal peptide" evidence="1">
    <location>
        <begin position="1"/>
        <end position="25"/>
    </location>
</feature>
<sequence>MEPFVVLVLCLSFMLLFSLWRQSSGRRKLPPGPTPFPIIGNMLQIDIKDICKSFSNVSMPYVLPANCKGNHFQQWKQMEGDPAFLPHNLAEFWDGEEEH</sequence>
<evidence type="ECO:0000256" key="1">
    <source>
        <dbReference type="SAM" id="SignalP"/>
    </source>
</evidence>
<dbReference type="GO" id="GO:0016705">
    <property type="term" value="F:oxidoreductase activity, acting on paired donors, with incorporation or reduction of molecular oxygen"/>
    <property type="evidence" value="ECO:0007669"/>
    <property type="project" value="InterPro"/>
</dbReference>
<proteinExistence type="predicted"/>
<keyword evidence="1" id="KW-0732">Signal</keyword>